<feature type="non-terminal residue" evidence="2">
    <location>
        <position position="119"/>
    </location>
</feature>
<accession>A0ABW9QUK7</accession>
<name>A0ABW9QUK7_9ACTN</name>
<protein>
    <submittedName>
        <fullName evidence="2">Uncharacterized protein</fullName>
    </submittedName>
</protein>
<dbReference type="Proteomes" id="UP000437736">
    <property type="component" value="Unassembled WGS sequence"/>
</dbReference>
<organism evidence="2 3">
    <name type="scientific">Acidiferrimicrobium australe</name>
    <dbReference type="NCBI Taxonomy" id="2664430"/>
    <lineage>
        <taxon>Bacteria</taxon>
        <taxon>Bacillati</taxon>
        <taxon>Actinomycetota</taxon>
        <taxon>Acidimicrobiia</taxon>
        <taxon>Acidimicrobiales</taxon>
        <taxon>Acidimicrobiaceae</taxon>
        <taxon>Acidiferrimicrobium</taxon>
    </lineage>
</organism>
<dbReference type="EMBL" id="WJHE01000563">
    <property type="protein sequence ID" value="MST33331.1"/>
    <property type="molecule type" value="Genomic_DNA"/>
</dbReference>
<comment type="caution">
    <text evidence="2">The sequence shown here is derived from an EMBL/GenBank/DDBJ whole genome shotgun (WGS) entry which is preliminary data.</text>
</comment>
<evidence type="ECO:0000313" key="2">
    <source>
        <dbReference type="EMBL" id="MST33331.1"/>
    </source>
</evidence>
<keyword evidence="3" id="KW-1185">Reference proteome</keyword>
<reference evidence="2 3" key="1">
    <citation type="submission" date="2019-11" db="EMBL/GenBank/DDBJ databases">
        <title>Acidiferrimicrobium australis gen. nov., sp. nov., an acidophilic and obligately heterotrophic, member of the Actinobacteria that catalyses dissimilatory oxido- reduction of iron isolated from metal-rich acidic water in Chile.</title>
        <authorList>
            <person name="Gonzalez D."/>
            <person name="Huber K."/>
            <person name="Hedrich S."/>
            <person name="Rojas-Villalobos C."/>
            <person name="Quatrini R."/>
            <person name="Dinamarca M.A."/>
            <person name="Schwarz A."/>
            <person name="Canales C."/>
            <person name="Nancucheo I."/>
        </authorList>
    </citation>
    <scope>NUCLEOTIDE SEQUENCE [LARGE SCALE GENOMIC DNA]</scope>
    <source>
        <strain evidence="2 3">USS-CCA1</strain>
    </source>
</reference>
<evidence type="ECO:0000313" key="3">
    <source>
        <dbReference type="Proteomes" id="UP000437736"/>
    </source>
</evidence>
<feature type="chain" id="PRO_5045106188" evidence="1">
    <location>
        <begin position="21"/>
        <end position="119"/>
    </location>
</feature>
<evidence type="ECO:0000256" key="1">
    <source>
        <dbReference type="SAM" id="SignalP"/>
    </source>
</evidence>
<gene>
    <name evidence="2" type="ORF">GHK86_11460</name>
</gene>
<proteinExistence type="predicted"/>
<feature type="signal peptide" evidence="1">
    <location>
        <begin position="1"/>
        <end position="20"/>
    </location>
</feature>
<keyword evidence="1" id="KW-0732">Signal</keyword>
<sequence>MGLGALVCAAALALGACGSAAGGSGGSTHTASPAPVVKGTPVKGGVASYALPIGEDFSWMLPLQNEANYEDYDSNVEGGMWRPLFYAGGAGTTGINYALSIGQKPVYSQGNTVVTVNMN</sequence>